<dbReference type="PANTHER" id="PTHR12967:SF0">
    <property type="entry name" value="PROTEIN SHQ1 HOMOLOG"/>
    <property type="match status" value="1"/>
</dbReference>
<evidence type="ECO:0000313" key="4">
    <source>
        <dbReference type="Proteomes" id="UP000095285"/>
    </source>
</evidence>
<keyword evidence="4" id="KW-1185">Reference proteome</keyword>
<dbReference type="PROSITE" id="PS51203">
    <property type="entry name" value="CS"/>
    <property type="match status" value="1"/>
</dbReference>
<evidence type="ECO:0000259" key="3">
    <source>
        <dbReference type="PROSITE" id="PS51203"/>
    </source>
</evidence>
<sequence>MLTPVFHIDQTPEYVIIQIHAPYANVKDAEAEYCDLQFFFTSKPYFLKLYLPGELAEDDIEGTYDCDKGSFTFKALKRNVGEFFPNLDLVNQLLKPSDIHAKRLVEETDESGDILANFSDEPQNSQISDVDDFMDEECKLYGYGFAYSRRGVIGKFSTEIGNLLDLKDPEGSLIDERFTDCLRHDQLKFDAEHYIADLFEKNSLLEECLQFEYPETTFDLSFKSRDHLKDLPRKLFPKYSSGIEKAVALSLIDIVFAYLYDMRTTGGEHTSESVDEYKVYSSPRICILSSIFLFLGWTITKLSPTLSYLVKWRTVKESVVGAVRRSLCFPLYRHWDLSMKVLNDLKFVFKKGRVSLLQCLVDVHIILSTSGDYRYLLNDLFTTDYCLWIQCTSDDILSWLQCELNHLALTKSDVQLDLEEVELEAKLLTLQIDARNLDLEDSDDDSA</sequence>
<evidence type="ECO:0000313" key="5">
    <source>
        <dbReference type="WBParaSite" id="EN70_5554"/>
    </source>
</evidence>
<dbReference type="InterPro" id="IPR048696">
    <property type="entry name" value="SHQ1-like_CS"/>
</dbReference>
<dbReference type="STRING" id="7209.A0A1I7VRX5"/>
<dbReference type="Pfam" id="PF21413">
    <property type="entry name" value="SHQ1-like_CS"/>
    <property type="match status" value="1"/>
</dbReference>
<feature type="domain" description="CS" evidence="3">
    <location>
        <begin position="1"/>
        <end position="88"/>
    </location>
</feature>
<dbReference type="AlphaFoldDB" id="A0A1I7VRX5"/>
<dbReference type="GO" id="GO:0051082">
    <property type="term" value="F:unfolded protein binding"/>
    <property type="evidence" value="ECO:0007669"/>
    <property type="project" value="TreeGrafter"/>
</dbReference>
<dbReference type="GO" id="GO:0005737">
    <property type="term" value="C:cytoplasm"/>
    <property type="evidence" value="ECO:0007669"/>
    <property type="project" value="TreeGrafter"/>
</dbReference>
<evidence type="ECO:0000256" key="1">
    <source>
        <dbReference type="ARBA" id="ARBA00005607"/>
    </source>
</evidence>
<dbReference type="Gene3D" id="2.60.40.790">
    <property type="match status" value="1"/>
</dbReference>
<dbReference type="PANTHER" id="PTHR12967">
    <property type="entry name" value="PROTEIN SHQ1 HOMOLOG"/>
    <property type="match status" value="1"/>
</dbReference>
<name>A0A1I7VRX5_LOALO</name>
<dbReference type="Proteomes" id="UP000095285">
    <property type="component" value="Unassembled WGS sequence"/>
</dbReference>
<reference evidence="4" key="1">
    <citation type="submission" date="2012-04" db="EMBL/GenBank/DDBJ databases">
        <title>The Genome Sequence of Loa loa.</title>
        <authorList>
            <consortium name="The Broad Institute Genome Sequencing Platform"/>
            <consortium name="Broad Institute Genome Sequencing Center for Infectious Disease"/>
            <person name="Nutman T.B."/>
            <person name="Fink D.L."/>
            <person name="Russ C."/>
            <person name="Young S."/>
            <person name="Zeng Q."/>
            <person name="Gargeya S."/>
            <person name="Alvarado L."/>
            <person name="Berlin A."/>
            <person name="Chapman S.B."/>
            <person name="Chen Z."/>
            <person name="Freedman E."/>
            <person name="Gellesch M."/>
            <person name="Goldberg J."/>
            <person name="Griggs A."/>
            <person name="Gujja S."/>
            <person name="Heilman E.R."/>
            <person name="Heiman D."/>
            <person name="Howarth C."/>
            <person name="Mehta T."/>
            <person name="Neiman D."/>
            <person name="Pearson M."/>
            <person name="Roberts A."/>
            <person name="Saif S."/>
            <person name="Shea T."/>
            <person name="Shenoy N."/>
            <person name="Sisk P."/>
            <person name="Stolte C."/>
            <person name="Sykes S."/>
            <person name="White J."/>
            <person name="Yandava C."/>
            <person name="Haas B."/>
            <person name="Henn M.R."/>
            <person name="Nusbaum C."/>
            <person name="Birren B."/>
        </authorList>
    </citation>
    <scope>NUCLEOTIDE SEQUENCE [LARGE SCALE GENOMIC DNA]</scope>
</reference>
<dbReference type="InterPro" id="IPR039742">
    <property type="entry name" value="Shq1"/>
</dbReference>
<dbReference type="GO" id="GO:0005654">
    <property type="term" value="C:nucleoplasm"/>
    <property type="evidence" value="ECO:0007669"/>
    <property type="project" value="TreeGrafter"/>
</dbReference>
<dbReference type="Pfam" id="PF04925">
    <property type="entry name" value="SHQ1"/>
    <property type="match status" value="2"/>
</dbReference>
<reference evidence="5" key="2">
    <citation type="submission" date="2016-11" db="UniProtKB">
        <authorList>
            <consortium name="WormBaseParasite"/>
        </authorList>
    </citation>
    <scope>IDENTIFICATION</scope>
</reference>
<dbReference type="InterPro" id="IPR007009">
    <property type="entry name" value="Shq1_C"/>
</dbReference>
<comment type="similarity">
    <text evidence="1">Belongs to the SHQ1 family.</text>
</comment>
<organism evidence="4 5">
    <name type="scientific">Loa loa</name>
    <name type="common">Eye worm</name>
    <name type="synonym">Filaria loa</name>
    <dbReference type="NCBI Taxonomy" id="7209"/>
    <lineage>
        <taxon>Eukaryota</taxon>
        <taxon>Metazoa</taxon>
        <taxon>Ecdysozoa</taxon>
        <taxon>Nematoda</taxon>
        <taxon>Chromadorea</taxon>
        <taxon>Rhabditida</taxon>
        <taxon>Spirurina</taxon>
        <taxon>Spiruromorpha</taxon>
        <taxon>Filarioidea</taxon>
        <taxon>Onchocercidae</taxon>
        <taxon>Loa</taxon>
    </lineage>
</organism>
<evidence type="ECO:0000256" key="2">
    <source>
        <dbReference type="ARBA" id="ARBA00013750"/>
    </source>
</evidence>
<dbReference type="eggNOG" id="KOG3247">
    <property type="taxonomic scope" value="Eukaryota"/>
</dbReference>
<dbReference type="WBParaSite" id="EN70_5554">
    <property type="protein sequence ID" value="EN70_5554"/>
    <property type="gene ID" value="EN70_5554"/>
</dbReference>
<accession>A0A1I7VRX5</accession>
<dbReference type="GO" id="GO:0000493">
    <property type="term" value="P:box H/ACA snoRNP assembly"/>
    <property type="evidence" value="ECO:0007669"/>
    <property type="project" value="InterPro"/>
</dbReference>
<dbReference type="InterPro" id="IPR008978">
    <property type="entry name" value="HSP20-like_chaperone"/>
</dbReference>
<protein>
    <recommendedName>
        <fullName evidence="2">Protein SHQ1 homolog</fullName>
    </recommendedName>
</protein>
<dbReference type="InterPro" id="IPR007052">
    <property type="entry name" value="CS_dom"/>
</dbReference>
<proteinExistence type="inferred from homology"/>